<dbReference type="SUPFAM" id="SSF53383">
    <property type="entry name" value="PLP-dependent transferases"/>
    <property type="match status" value="1"/>
</dbReference>
<dbReference type="InterPro" id="IPR015424">
    <property type="entry name" value="PyrdxlP-dep_Trfase"/>
</dbReference>
<evidence type="ECO:0000256" key="2">
    <source>
        <dbReference type="ARBA" id="ARBA00022898"/>
    </source>
</evidence>
<evidence type="ECO:0008006" key="4">
    <source>
        <dbReference type="Google" id="ProtNLM"/>
    </source>
</evidence>
<dbReference type="InterPro" id="IPR015421">
    <property type="entry name" value="PyrdxlP-dep_Trfase_major"/>
</dbReference>
<dbReference type="PANTHER" id="PTHR43094:SF1">
    <property type="entry name" value="AMINOTRANSFERASE CLASS-III"/>
    <property type="match status" value="1"/>
</dbReference>
<dbReference type="GO" id="GO:0008483">
    <property type="term" value="F:transaminase activity"/>
    <property type="evidence" value="ECO:0007669"/>
    <property type="project" value="InterPro"/>
</dbReference>
<reference evidence="3" key="1">
    <citation type="submission" date="2018-05" db="EMBL/GenBank/DDBJ databases">
        <authorList>
            <person name="Lanie J.A."/>
            <person name="Ng W.-L."/>
            <person name="Kazmierczak K.M."/>
            <person name="Andrzejewski T.M."/>
            <person name="Davidsen T.M."/>
            <person name="Wayne K.J."/>
            <person name="Tettelin H."/>
            <person name="Glass J.I."/>
            <person name="Rusch D."/>
            <person name="Podicherti R."/>
            <person name="Tsui H.-C.T."/>
            <person name="Winkler M.E."/>
        </authorList>
    </citation>
    <scope>NUCLEOTIDE SEQUENCE</scope>
</reference>
<dbReference type="PANTHER" id="PTHR43094">
    <property type="entry name" value="AMINOTRANSFERASE"/>
    <property type="match status" value="1"/>
</dbReference>
<dbReference type="GO" id="GO:0005829">
    <property type="term" value="C:cytosol"/>
    <property type="evidence" value="ECO:0007669"/>
    <property type="project" value="TreeGrafter"/>
</dbReference>
<dbReference type="GO" id="GO:0030170">
    <property type="term" value="F:pyridoxal phosphate binding"/>
    <property type="evidence" value="ECO:0007669"/>
    <property type="project" value="InterPro"/>
</dbReference>
<gene>
    <name evidence="3" type="ORF">METZ01_LOCUS340879</name>
</gene>
<comment type="similarity">
    <text evidence="1">Belongs to the class-III pyridoxal-phosphate-dependent aminotransferase family.</text>
</comment>
<accession>A0A382QT42</accession>
<dbReference type="Gene3D" id="3.40.640.10">
    <property type="entry name" value="Type I PLP-dependent aspartate aminotransferase-like (Major domain)"/>
    <property type="match status" value="1"/>
</dbReference>
<feature type="non-terminal residue" evidence="3">
    <location>
        <position position="253"/>
    </location>
</feature>
<dbReference type="InterPro" id="IPR005814">
    <property type="entry name" value="Aminotrans_3"/>
</dbReference>
<sequence>MSNYEFKLEPQDVKKIKTANRQIKTRIPVPESIDILNNAFEKESRSMHGQLPIIWDRAENFQVYDSWGNIWIDFTSSIFVANAGHANRRIIKALQEVLEKPLLHTYTYLSREREQYLDYLIENTPAYFEKAYLVSSGTEATETVLKLIRLNGQKNKKRKTGIICFEGNYHGRTMGAQMMSGNKQGRSWIGNDDENIHHLPFPYPWVCKSGESSQEFFEASLNQLIKEKNLDPAKDISGIFLETFQGWAAVFYP</sequence>
<dbReference type="AlphaFoldDB" id="A0A382QT42"/>
<name>A0A382QT42_9ZZZZ</name>
<evidence type="ECO:0000313" key="3">
    <source>
        <dbReference type="EMBL" id="SVC88025.1"/>
    </source>
</evidence>
<keyword evidence="2" id="KW-0663">Pyridoxal phosphate</keyword>
<dbReference type="InterPro" id="IPR015422">
    <property type="entry name" value="PyrdxlP-dep_Trfase_small"/>
</dbReference>
<protein>
    <recommendedName>
        <fullName evidence="4">Aminotransferase class III-fold pyridoxal phosphate-dependent enzyme</fullName>
    </recommendedName>
</protein>
<proteinExistence type="inferred from homology"/>
<dbReference type="Pfam" id="PF00202">
    <property type="entry name" value="Aminotran_3"/>
    <property type="match status" value="1"/>
</dbReference>
<dbReference type="Gene3D" id="3.90.1150.10">
    <property type="entry name" value="Aspartate Aminotransferase, domain 1"/>
    <property type="match status" value="1"/>
</dbReference>
<dbReference type="EMBL" id="UINC01116347">
    <property type="protein sequence ID" value="SVC88025.1"/>
    <property type="molecule type" value="Genomic_DNA"/>
</dbReference>
<evidence type="ECO:0000256" key="1">
    <source>
        <dbReference type="ARBA" id="ARBA00008954"/>
    </source>
</evidence>
<organism evidence="3">
    <name type="scientific">marine metagenome</name>
    <dbReference type="NCBI Taxonomy" id="408172"/>
    <lineage>
        <taxon>unclassified sequences</taxon>
        <taxon>metagenomes</taxon>
        <taxon>ecological metagenomes</taxon>
    </lineage>
</organism>